<sequence length="721" mass="86324">MDFFYLCVILILIFIFYKEIIFKEKFLWDDILYQWYPFLTYLKESIKKLKLPVWNPYVFSGMPFLNDIQSQVFYLPNYFFLFLNGFKKLTYYQVELIVIFHIFLIFLFSFILLKSLKIDKKIAFLGSLILTFSSFVTLRTIQLGPLAVFAYFPIITYFFLKFLKEEKISKNAVYGGILFALSFLAGYPQFSLFLIYNLLLYFLLNIFLLKKINRYQIINILIFFLIGFGLAMIQFYPSYKYLPFTVRKRLTFAEASDGSLSFLQLINIFIPKFFGSVSGDITDTILYWLYPYGHYYWEAGIYLGILPFFFALYGLFSSPRKEKYLFFIPAVFGILLALGKNFFFYNLLFNILPGLKQFRFPSRFLAIYIFNFTLLATFGIEKFLKEKERNNYYKFLIFFLVISLFFFLIFKNRIPEKFYKNAETQFLIFLFFLLLTIFIFFFKFKNVLLTLILIGAISYFDLFLFGNKFSKGSTSAEDYYPYTTLVNRLQKEREREFFRINSREDSYMILKRNEGCLWGLELLEGYTPLNLAKFSNFPIKKDKKCELLNVKYKIKVEPNKIDLVLNEKYLPRAKLYYDYLVVSDDEEIWNLLNTDTFDIFNKVILKETLPDFLIIKEKVKNDLKILKYDIDEILIEVESNYPAILLLTEIYYPEWEVKIDNHKEKIYEANYLLRAVKIKAGKHLVKFYYSKKNIFIGFIFTFFTIIFTVSLLVFLNKFHKS</sequence>
<feature type="transmembrane region" description="Helical" evidence="1">
    <location>
        <begin position="91"/>
        <end position="113"/>
    </location>
</feature>
<protein>
    <recommendedName>
        <fullName evidence="3">YfhO family protein</fullName>
    </recommendedName>
</protein>
<comment type="caution">
    <text evidence="2">The sequence shown here is derived from an EMBL/GenBank/DDBJ whole genome shotgun (WGS) entry which is preliminary data.</text>
</comment>
<feature type="transmembrane region" description="Helical" evidence="1">
    <location>
        <begin position="217"/>
        <end position="236"/>
    </location>
</feature>
<keyword evidence="1" id="KW-0472">Membrane</keyword>
<dbReference type="PANTHER" id="PTHR38454:SF1">
    <property type="entry name" value="INTEGRAL MEMBRANE PROTEIN"/>
    <property type="match status" value="1"/>
</dbReference>
<accession>A0A7V6CMX5</accession>
<feature type="transmembrane region" description="Helical" evidence="1">
    <location>
        <begin position="447"/>
        <end position="466"/>
    </location>
</feature>
<proteinExistence type="predicted"/>
<feature type="transmembrane region" description="Helical" evidence="1">
    <location>
        <begin position="295"/>
        <end position="316"/>
    </location>
</feature>
<feature type="transmembrane region" description="Helical" evidence="1">
    <location>
        <begin position="325"/>
        <end position="348"/>
    </location>
</feature>
<dbReference type="PANTHER" id="PTHR38454">
    <property type="entry name" value="INTEGRAL MEMBRANE PROTEIN-RELATED"/>
    <property type="match status" value="1"/>
</dbReference>
<dbReference type="AlphaFoldDB" id="A0A7V6CMX5"/>
<dbReference type="InterPro" id="IPR018580">
    <property type="entry name" value="Uncharacterised_YfhO"/>
</dbReference>
<dbReference type="EMBL" id="DTHS01000019">
    <property type="protein sequence ID" value="HHR48608.1"/>
    <property type="molecule type" value="Genomic_DNA"/>
</dbReference>
<feature type="transmembrane region" description="Helical" evidence="1">
    <location>
        <begin position="144"/>
        <end position="160"/>
    </location>
</feature>
<name>A0A7V6CMX5_UNCW3</name>
<evidence type="ECO:0000256" key="1">
    <source>
        <dbReference type="SAM" id="Phobius"/>
    </source>
</evidence>
<feature type="transmembrane region" description="Helical" evidence="1">
    <location>
        <begin position="193"/>
        <end position="210"/>
    </location>
</feature>
<keyword evidence="1" id="KW-1133">Transmembrane helix</keyword>
<evidence type="ECO:0008006" key="3">
    <source>
        <dbReference type="Google" id="ProtNLM"/>
    </source>
</evidence>
<gene>
    <name evidence="2" type="ORF">ENV79_03060</name>
</gene>
<dbReference type="Pfam" id="PF09586">
    <property type="entry name" value="YfhO"/>
    <property type="match status" value="2"/>
</dbReference>
<keyword evidence="1" id="KW-0812">Transmembrane</keyword>
<feature type="transmembrane region" description="Helical" evidence="1">
    <location>
        <begin position="172"/>
        <end position="187"/>
    </location>
</feature>
<reference evidence="2" key="1">
    <citation type="journal article" date="2020" name="mSystems">
        <title>Genome- and Community-Level Interaction Insights into Carbon Utilization and Element Cycling Functions of Hydrothermarchaeota in Hydrothermal Sediment.</title>
        <authorList>
            <person name="Zhou Z."/>
            <person name="Liu Y."/>
            <person name="Xu W."/>
            <person name="Pan J."/>
            <person name="Luo Z.H."/>
            <person name="Li M."/>
        </authorList>
    </citation>
    <scope>NUCLEOTIDE SEQUENCE [LARGE SCALE GENOMIC DNA]</scope>
    <source>
        <strain evidence="2">SpSt-791</strain>
    </source>
</reference>
<feature type="transmembrane region" description="Helical" evidence="1">
    <location>
        <begin position="122"/>
        <end position="138"/>
    </location>
</feature>
<feature type="transmembrane region" description="Helical" evidence="1">
    <location>
        <begin position="392"/>
        <end position="410"/>
    </location>
</feature>
<organism evidence="2">
    <name type="scientific">candidate division WOR-3 bacterium</name>
    <dbReference type="NCBI Taxonomy" id="2052148"/>
    <lineage>
        <taxon>Bacteria</taxon>
        <taxon>Bacteria division WOR-3</taxon>
    </lineage>
</organism>
<evidence type="ECO:0000313" key="2">
    <source>
        <dbReference type="EMBL" id="HHR48608.1"/>
    </source>
</evidence>
<feature type="transmembrane region" description="Helical" evidence="1">
    <location>
        <begin position="694"/>
        <end position="715"/>
    </location>
</feature>
<feature type="transmembrane region" description="Helical" evidence="1">
    <location>
        <begin position="360"/>
        <end position="380"/>
    </location>
</feature>
<feature type="transmembrane region" description="Helical" evidence="1">
    <location>
        <begin position="422"/>
        <end position="442"/>
    </location>
</feature>